<dbReference type="SUPFAM" id="SSF53850">
    <property type="entry name" value="Periplasmic binding protein-like II"/>
    <property type="match status" value="1"/>
</dbReference>
<keyword evidence="3 8" id="KW-0732">Signal</keyword>
<reference evidence="9" key="1">
    <citation type="journal article" date="2021" name="PeerJ">
        <title>Extensive microbial diversity within the chicken gut microbiome revealed by metagenomics and culture.</title>
        <authorList>
            <person name="Gilroy R."/>
            <person name="Ravi A."/>
            <person name="Getino M."/>
            <person name="Pursley I."/>
            <person name="Horton D.L."/>
            <person name="Alikhan N.F."/>
            <person name="Baker D."/>
            <person name="Gharbi K."/>
            <person name="Hall N."/>
            <person name="Watson M."/>
            <person name="Adriaenssens E.M."/>
            <person name="Foster-Nyarko E."/>
            <person name="Jarju S."/>
            <person name="Secka A."/>
            <person name="Antonio M."/>
            <person name="Oren A."/>
            <person name="Chaudhuri R.R."/>
            <person name="La Ragione R."/>
            <person name="Hildebrand F."/>
            <person name="Pallen M.J."/>
        </authorList>
    </citation>
    <scope>NUCLEOTIDE SEQUENCE</scope>
    <source>
        <strain evidence="9">ChiBcec16_6824</strain>
    </source>
</reference>
<dbReference type="PANTHER" id="PTHR30429">
    <property type="entry name" value="D-METHIONINE-BINDING LIPOPROTEIN METQ"/>
    <property type="match status" value="1"/>
</dbReference>
<evidence type="ECO:0000256" key="4">
    <source>
        <dbReference type="ARBA" id="ARBA00023136"/>
    </source>
</evidence>
<evidence type="ECO:0000256" key="6">
    <source>
        <dbReference type="ARBA" id="ARBA00023288"/>
    </source>
</evidence>
<evidence type="ECO:0000256" key="1">
    <source>
        <dbReference type="ARBA" id="ARBA00004635"/>
    </source>
</evidence>
<evidence type="ECO:0000256" key="5">
    <source>
        <dbReference type="ARBA" id="ARBA00023139"/>
    </source>
</evidence>
<gene>
    <name evidence="9" type="ORF">H9841_05180</name>
</gene>
<evidence type="ECO:0000256" key="8">
    <source>
        <dbReference type="SAM" id="SignalP"/>
    </source>
</evidence>
<evidence type="ECO:0000313" key="10">
    <source>
        <dbReference type="Proteomes" id="UP000823868"/>
    </source>
</evidence>
<keyword evidence="4" id="KW-0472">Membrane</keyword>
<feature type="signal peptide" evidence="8">
    <location>
        <begin position="1"/>
        <end position="18"/>
    </location>
</feature>
<accession>A0A9D1Y867</accession>
<comment type="similarity">
    <text evidence="2">Belongs to the NlpA lipoprotein family.</text>
</comment>
<evidence type="ECO:0000256" key="2">
    <source>
        <dbReference type="ARBA" id="ARBA00008973"/>
    </source>
</evidence>
<dbReference type="PANTHER" id="PTHR30429:SF0">
    <property type="entry name" value="METHIONINE-BINDING LIPOPROTEIN METQ"/>
    <property type="match status" value="1"/>
</dbReference>
<keyword evidence="5" id="KW-0564">Palmitate</keyword>
<dbReference type="PROSITE" id="PS51257">
    <property type="entry name" value="PROKAR_LIPOPROTEIN"/>
    <property type="match status" value="1"/>
</dbReference>
<proteinExistence type="inferred from homology"/>
<sequence>MKKLLPLLLSVAMLLTMAVGCSSGNTETTTTPDAASSPAADDTASNTGSELQTIRIGVRSDMVDQVEAVREAVRAGGYELDATIFDDSVQPDVALAEKSIDINWYQHEPYMQSYNEANGTDFVMIEPKTFYPLFAMFSEKWSSLDELPDGATIGLCNDATNQSRALFMLQDEGLLTLDESVEVPTQFDVKDNPHNFKFVEAEMSLLPQSISDVDAICLAAGHMVNAGKSVDNPLCMSHDNDTYAVGFVVRAEDADAQWAKDLAELVQCDALAEYFATEKQGTQIPMWE</sequence>
<evidence type="ECO:0000313" key="9">
    <source>
        <dbReference type="EMBL" id="HIY21278.1"/>
    </source>
</evidence>
<feature type="compositionally biased region" description="Low complexity" evidence="7">
    <location>
        <begin position="28"/>
        <end position="45"/>
    </location>
</feature>
<feature type="chain" id="PRO_5039323911" evidence="8">
    <location>
        <begin position="19"/>
        <end position="288"/>
    </location>
</feature>
<keyword evidence="6" id="KW-0449">Lipoprotein</keyword>
<dbReference type="Proteomes" id="UP000823868">
    <property type="component" value="Unassembled WGS sequence"/>
</dbReference>
<protein>
    <submittedName>
        <fullName evidence="9">Metal ABC transporter substrate-binding protein</fullName>
    </submittedName>
</protein>
<dbReference type="EMBL" id="DXDX01000096">
    <property type="protein sequence ID" value="HIY21278.1"/>
    <property type="molecule type" value="Genomic_DNA"/>
</dbReference>
<reference evidence="9" key="2">
    <citation type="submission" date="2021-04" db="EMBL/GenBank/DDBJ databases">
        <authorList>
            <person name="Gilroy R."/>
        </authorList>
    </citation>
    <scope>NUCLEOTIDE SEQUENCE</scope>
    <source>
        <strain evidence="9">ChiBcec16_6824</strain>
    </source>
</reference>
<comment type="subcellular location">
    <subcellularLocation>
        <location evidence="1">Membrane</location>
        <topology evidence="1">Lipid-anchor</topology>
    </subcellularLocation>
</comment>
<name>A0A9D1Y867_9FIRM</name>
<dbReference type="GO" id="GO:0016020">
    <property type="term" value="C:membrane"/>
    <property type="evidence" value="ECO:0007669"/>
    <property type="project" value="UniProtKB-SubCell"/>
</dbReference>
<evidence type="ECO:0000256" key="3">
    <source>
        <dbReference type="ARBA" id="ARBA00022729"/>
    </source>
</evidence>
<dbReference type="Pfam" id="PF03180">
    <property type="entry name" value="Lipoprotein_9"/>
    <property type="match status" value="1"/>
</dbReference>
<dbReference type="Gene3D" id="3.40.190.10">
    <property type="entry name" value="Periplasmic binding protein-like II"/>
    <property type="match status" value="2"/>
</dbReference>
<organism evidence="9 10">
    <name type="scientific">Candidatus Flavonifractor merdigallinarum</name>
    <dbReference type="NCBI Taxonomy" id="2838589"/>
    <lineage>
        <taxon>Bacteria</taxon>
        <taxon>Bacillati</taxon>
        <taxon>Bacillota</taxon>
        <taxon>Clostridia</taxon>
        <taxon>Eubacteriales</taxon>
        <taxon>Oscillospiraceae</taxon>
        <taxon>Flavonifractor</taxon>
    </lineage>
</organism>
<evidence type="ECO:0000256" key="7">
    <source>
        <dbReference type="SAM" id="MobiDB-lite"/>
    </source>
</evidence>
<dbReference type="InterPro" id="IPR004872">
    <property type="entry name" value="Lipoprotein_NlpA"/>
</dbReference>
<dbReference type="AlphaFoldDB" id="A0A9D1Y867"/>
<comment type="caution">
    <text evidence="9">The sequence shown here is derived from an EMBL/GenBank/DDBJ whole genome shotgun (WGS) entry which is preliminary data.</text>
</comment>
<feature type="region of interest" description="Disordered" evidence="7">
    <location>
        <begin position="23"/>
        <end position="48"/>
    </location>
</feature>